<accession>A0ABX1QN29</accession>
<dbReference type="InterPro" id="IPR017853">
    <property type="entry name" value="GH"/>
</dbReference>
<name>A0ABX1QN29_9PROT</name>
<dbReference type="CDD" id="cd02856">
    <property type="entry name" value="E_set_GDE_Isoamylase_N"/>
    <property type="match status" value="1"/>
</dbReference>
<comment type="similarity">
    <text evidence="1">Belongs to the glycosyl hydrolase 13 family.</text>
</comment>
<dbReference type="SUPFAM" id="SSF51011">
    <property type="entry name" value="Glycosyl hydrolase domain"/>
    <property type="match status" value="1"/>
</dbReference>
<sequence length="709" mass="80336">MMEPITIVGPGRPYPRGATWDGNGVNFALFAGHAEKVELALFEAGGKREVQRIALPECTGDVWHGYLPEARPGLLYGYRVHGPYHPESGHRYNPHKLLLDPYAKAFVGGIRWSDAHFGYHVGHPKADLSFDRRDDAAGMPRCQVIDAAFTWSDDRHPNVPWHETVIYELHVKGFTRLHPQVPECLRGTYLGLASLPVIEYLTRLGITAVELMPVHTFVDERRLVEKGLCNYWGYNSIGYFAPENRYALSDPVGEFKTMVKALHAAGIEVILDVVYNHTGEGDHLGPTLAFRGIDNARYYRLKPDEPRYYLDYTGCGNTLNMREPHVLQLIMDSLRYWVTEMHVDGFRFDLASALARELHEVDRLGAFFDIIQQDPVLNQVKLIAEPWDLGEGGYQVGNFPPGWAEWNDKYRDAVRAYWRGDGGLIGEFARRFTGSSDLYGKSGRSPHASINFVTAHDGFTLHDLVSYERKHNEANLEDNRDGTDNNLSCNYGVEGETDDPAINALRARQKRNLLATLLLSQGVPMLLAGDEICRTQRGNNNAYCQDNEISWVDWEPNEAKQRLLAYVQRLVALRREHPIFRRRHFFQGRPIHGKDVKDIVWFDPRGAEMSEQQWNEHFARCLGVYLDGRGITERDPLGRPIQDASFVLLFNAYHETIPFQLPPFLGVGPWHVLLDTAFEDGLSPDGDYHGGEPYPLQGHALALLQLNAG</sequence>
<keyword evidence="6" id="KW-1185">Reference proteome</keyword>
<dbReference type="SUPFAM" id="SSF81296">
    <property type="entry name" value="E set domains"/>
    <property type="match status" value="1"/>
</dbReference>
<dbReference type="InterPro" id="IPR011837">
    <property type="entry name" value="Glycogen_debranch_GlgX"/>
</dbReference>
<dbReference type="InterPro" id="IPR014756">
    <property type="entry name" value="Ig_E-set"/>
</dbReference>
<organism evidence="5 6">
    <name type="scientific">Tepidiphilus baoligensis</name>
    <dbReference type="NCBI Taxonomy" id="2698687"/>
    <lineage>
        <taxon>Bacteria</taxon>
        <taxon>Pseudomonadati</taxon>
        <taxon>Pseudomonadota</taxon>
        <taxon>Hydrogenophilia</taxon>
        <taxon>Hydrogenophilales</taxon>
        <taxon>Hydrogenophilaceae</taxon>
        <taxon>Tepidiphilus</taxon>
    </lineage>
</organism>
<evidence type="ECO:0000313" key="6">
    <source>
        <dbReference type="Proteomes" id="UP000669605"/>
    </source>
</evidence>
<dbReference type="Gene3D" id="2.60.40.1180">
    <property type="entry name" value="Golgi alpha-mannosidase II"/>
    <property type="match status" value="1"/>
</dbReference>
<dbReference type="NCBIfam" id="TIGR02100">
    <property type="entry name" value="glgX_debranch"/>
    <property type="match status" value="1"/>
</dbReference>
<evidence type="ECO:0000313" key="5">
    <source>
        <dbReference type="EMBL" id="NMH16465.1"/>
    </source>
</evidence>
<evidence type="ECO:0000256" key="1">
    <source>
        <dbReference type="ARBA" id="ARBA00008061"/>
    </source>
</evidence>
<dbReference type="SMART" id="SM00642">
    <property type="entry name" value="Aamy"/>
    <property type="match status" value="1"/>
</dbReference>
<keyword evidence="2" id="KW-0378">Hydrolase</keyword>
<comment type="caution">
    <text evidence="5">The sequence shown here is derived from an EMBL/GenBank/DDBJ whole genome shotgun (WGS) entry which is preliminary data.</text>
</comment>
<protein>
    <submittedName>
        <fullName evidence="5">Glycogen debranching protein GlgX</fullName>
    </submittedName>
</protein>
<dbReference type="CDD" id="cd11326">
    <property type="entry name" value="AmyAc_Glg_debranch"/>
    <property type="match status" value="1"/>
</dbReference>
<dbReference type="EMBL" id="JAAAUB010000005">
    <property type="protein sequence ID" value="NMH16465.1"/>
    <property type="molecule type" value="Genomic_DNA"/>
</dbReference>
<evidence type="ECO:0000259" key="4">
    <source>
        <dbReference type="SMART" id="SM00642"/>
    </source>
</evidence>
<dbReference type="Gene3D" id="3.20.20.80">
    <property type="entry name" value="Glycosidases"/>
    <property type="match status" value="1"/>
</dbReference>
<proteinExistence type="inferred from homology"/>
<dbReference type="InterPro" id="IPR013780">
    <property type="entry name" value="Glyco_hydro_b"/>
</dbReference>
<evidence type="ECO:0000256" key="3">
    <source>
        <dbReference type="ARBA" id="ARBA00023295"/>
    </source>
</evidence>
<evidence type="ECO:0000256" key="2">
    <source>
        <dbReference type="ARBA" id="ARBA00022801"/>
    </source>
</evidence>
<dbReference type="InterPro" id="IPR044505">
    <property type="entry name" value="GlgX_Isoamylase_N_E_set"/>
</dbReference>
<dbReference type="RefSeq" id="WP_169115714.1">
    <property type="nucleotide sequence ID" value="NZ_JAAAUB010000005.1"/>
</dbReference>
<dbReference type="PANTHER" id="PTHR43002">
    <property type="entry name" value="GLYCOGEN DEBRANCHING ENZYME"/>
    <property type="match status" value="1"/>
</dbReference>
<dbReference type="Proteomes" id="UP000669605">
    <property type="component" value="Unassembled WGS sequence"/>
</dbReference>
<feature type="domain" description="Glycosyl hydrolase family 13 catalytic" evidence="4">
    <location>
        <begin position="143"/>
        <end position="574"/>
    </location>
</feature>
<gene>
    <name evidence="5" type="primary">glgX</name>
    <name evidence="5" type="ORF">GV368_04960</name>
</gene>
<dbReference type="Pfam" id="PF02922">
    <property type="entry name" value="CBM_48"/>
    <property type="match status" value="1"/>
</dbReference>
<reference evidence="5 6" key="1">
    <citation type="journal article" date="2020" name="Curr. Microbiol.">
        <title>Tepidiphilus baoligensis sp. nov., a Novel Bacterium of the Family Hydrogenophilaceae Isolated from an Oil Reservoir.</title>
        <authorList>
            <person name="Zhang X."/>
            <person name="Wang G."/>
            <person name="Ma X."/>
            <person name="Yu J."/>
            <person name="You J."/>
            <person name="Xue Y."/>
            <person name="Ma Y."/>
        </authorList>
    </citation>
    <scope>NUCLEOTIDE SEQUENCE [LARGE SCALE GENOMIC DNA]</scope>
    <source>
        <strain evidence="5 6">B18-69</strain>
    </source>
</reference>
<dbReference type="Gene3D" id="2.60.40.10">
    <property type="entry name" value="Immunoglobulins"/>
    <property type="match status" value="1"/>
</dbReference>
<dbReference type="Pfam" id="PF00128">
    <property type="entry name" value="Alpha-amylase"/>
    <property type="match status" value="2"/>
</dbReference>
<dbReference type="InterPro" id="IPR004193">
    <property type="entry name" value="Glyco_hydro_13_N"/>
</dbReference>
<dbReference type="InterPro" id="IPR013783">
    <property type="entry name" value="Ig-like_fold"/>
</dbReference>
<dbReference type="InterPro" id="IPR006047">
    <property type="entry name" value="GH13_cat_dom"/>
</dbReference>
<dbReference type="SUPFAM" id="SSF51445">
    <property type="entry name" value="(Trans)glycosidases"/>
    <property type="match status" value="1"/>
</dbReference>
<keyword evidence="3" id="KW-0326">Glycosidase</keyword>